<dbReference type="GO" id="GO:0097354">
    <property type="term" value="P:prenylation"/>
    <property type="evidence" value="ECO:0007669"/>
    <property type="project" value="UniProtKB-UniRule"/>
</dbReference>
<dbReference type="HOGENOM" id="CLU_031996_2_0_1"/>
<keyword evidence="3 6" id="KW-0808">Transferase</keyword>
<comment type="function">
    <text evidence="6">Catalyzes the transfer of a geranyl-geranyl moiety from geranyl-geranyl pyrophosphate to cysteines occuring in specific C-terminal amino acid sequences.</text>
</comment>
<comment type="catalytic activity">
    <reaction evidence="5 6">
        <text>geranylgeranyl diphosphate + L-cysteinyl-[protein] = S-geranylgeranyl-L-cysteinyl-[protein] + diphosphate</text>
        <dbReference type="Rhea" id="RHEA:21240"/>
        <dbReference type="Rhea" id="RHEA-COMP:10131"/>
        <dbReference type="Rhea" id="RHEA-COMP:11537"/>
        <dbReference type="ChEBI" id="CHEBI:29950"/>
        <dbReference type="ChEBI" id="CHEBI:33019"/>
        <dbReference type="ChEBI" id="CHEBI:57533"/>
        <dbReference type="ChEBI" id="CHEBI:86021"/>
        <dbReference type="EC" id="2.5.1.60"/>
    </reaction>
</comment>
<gene>
    <name evidence="8" type="ORF">PFICI_08452</name>
</gene>
<dbReference type="RefSeq" id="XP_007835224.1">
    <property type="nucleotide sequence ID" value="XM_007837033.1"/>
</dbReference>
<dbReference type="STRING" id="1229662.W3X455"/>
<dbReference type="FunCoup" id="W3X455">
    <property type="interactions" value="106"/>
</dbReference>
<feature type="compositionally biased region" description="Low complexity" evidence="7">
    <location>
        <begin position="99"/>
        <end position="117"/>
    </location>
</feature>
<dbReference type="OMA" id="RKFPKCY"/>
<dbReference type="GO" id="GO:0005968">
    <property type="term" value="C:Rab-protein geranylgeranyltransferase complex"/>
    <property type="evidence" value="ECO:0007669"/>
    <property type="project" value="TreeGrafter"/>
</dbReference>
<feature type="region of interest" description="Disordered" evidence="7">
    <location>
        <begin position="1"/>
        <end position="22"/>
    </location>
</feature>
<dbReference type="AlphaFoldDB" id="W3X455"/>
<reference evidence="9" key="1">
    <citation type="journal article" date="2015" name="BMC Genomics">
        <title>Genomic and transcriptomic analysis of the endophytic fungus Pestalotiopsis fici reveals its lifestyle and high potential for synthesis of natural products.</title>
        <authorList>
            <person name="Wang X."/>
            <person name="Zhang X."/>
            <person name="Liu L."/>
            <person name="Xiang M."/>
            <person name="Wang W."/>
            <person name="Sun X."/>
            <person name="Che Y."/>
            <person name="Guo L."/>
            <person name="Liu G."/>
            <person name="Guo L."/>
            <person name="Wang C."/>
            <person name="Yin W.B."/>
            <person name="Stadler M."/>
            <person name="Zhang X."/>
            <person name="Liu X."/>
        </authorList>
    </citation>
    <scope>NUCLEOTIDE SEQUENCE [LARGE SCALE GENOMIC DNA]</scope>
    <source>
        <strain evidence="9">W106-1 / CGMCC3.15140</strain>
    </source>
</reference>
<evidence type="ECO:0000256" key="2">
    <source>
        <dbReference type="ARBA" id="ARBA00022602"/>
    </source>
</evidence>
<comment type="similarity">
    <text evidence="1 6">Belongs to the protein prenyltransferase subunit alpha family.</text>
</comment>
<keyword evidence="4" id="KW-0677">Repeat</keyword>
<dbReference type="EMBL" id="KI912113">
    <property type="protein sequence ID" value="ETS80923.1"/>
    <property type="molecule type" value="Genomic_DNA"/>
</dbReference>
<dbReference type="EC" id="2.5.1.60" evidence="6"/>
<dbReference type="SUPFAM" id="SSF48439">
    <property type="entry name" value="Protein prenylyltransferase"/>
    <property type="match status" value="1"/>
</dbReference>
<dbReference type="OrthoDB" id="1658at2759"/>
<dbReference type="Proteomes" id="UP000030651">
    <property type="component" value="Unassembled WGS sequence"/>
</dbReference>
<proteinExistence type="inferred from homology"/>
<evidence type="ECO:0000256" key="7">
    <source>
        <dbReference type="SAM" id="MobiDB-lite"/>
    </source>
</evidence>
<accession>W3X455</accession>
<evidence type="ECO:0000313" key="8">
    <source>
        <dbReference type="EMBL" id="ETS80923.1"/>
    </source>
</evidence>
<sequence length="421" mass="48639">MASSAGSHGIARTIRQRTEEQRQQDLDKIKKYHDLELQIRDKAKQQDFADPTLFDLTTKLLRLNPEYYTIWNVRRRCLISGSLSKPLDGSWPSKALPNTSASDTTKPPSDDSSPSFSGVTPPDLKSQQATRSGQSGLVHDQSAANEQQRDQNMKDALTVLQSELQFTIPLLLEFPKCYWIWNHRSYILHLCIAHLPLNTARDIWTAELGLVSKMLNKDQRNFHAWSYRRRVVTKLESAELHGQSMVESEFEYTTKKINSDLSNFSAWHNRSQLVLRLLDERKADDAARRHFLEAELDLAREGLNVGPEDQSLWYYHQFLMSHLLDNVGRPTMAPNLTREERLVYAEKEMEEISDLLEDYDDVKWIYEALLEYSIALDVFRKAGGDTTSPTSSQDEFVTWLSKLKQLDPLRKGRWHDVEQSL</sequence>
<keyword evidence="2 6" id="KW-0637">Prenyltransferase</keyword>
<dbReference type="InParanoid" id="W3X455"/>
<dbReference type="Gene3D" id="1.25.40.120">
    <property type="entry name" value="Protein prenylyltransferase"/>
    <property type="match status" value="2"/>
</dbReference>
<organism evidence="8 9">
    <name type="scientific">Pestalotiopsis fici (strain W106-1 / CGMCC3.15140)</name>
    <dbReference type="NCBI Taxonomy" id="1229662"/>
    <lineage>
        <taxon>Eukaryota</taxon>
        <taxon>Fungi</taxon>
        <taxon>Dikarya</taxon>
        <taxon>Ascomycota</taxon>
        <taxon>Pezizomycotina</taxon>
        <taxon>Sordariomycetes</taxon>
        <taxon>Xylariomycetidae</taxon>
        <taxon>Amphisphaeriales</taxon>
        <taxon>Sporocadaceae</taxon>
        <taxon>Pestalotiopsis</taxon>
    </lineage>
</organism>
<evidence type="ECO:0000313" key="9">
    <source>
        <dbReference type="Proteomes" id="UP000030651"/>
    </source>
</evidence>
<dbReference type="GeneID" id="19273465"/>
<dbReference type="GO" id="GO:0004663">
    <property type="term" value="F:Rab geranylgeranyltransferase activity"/>
    <property type="evidence" value="ECO:0007669"/>
    <property type="project" value="UniProtKB-UniRule"/>
</dbReference>
<evidence type="ECO:0000256" key="6">
    <source>
        <dbReference type="RuleBase" id="RU367120"/>
    </source>
</evidence>
<feature type="compositionally biased region" description="Polar residues" evidence="7">
    <location>
        <begin position="125"/>
        <end position="135"/>
    </location>
</feature>
<dbReference type="InterPro" id="IPR002088">
    <property type="entry name" value="Prenyl_trans_a"/>
</dbReference>
<feature type="region of interest" description="Disordered" evidence="7">
    <location>
        <begin position="89"/>
        <end position="149"/>
    </location>
</feature>
<evidence type="ECO:0000256" key="3">
    <source>
        <dbReference type="ARBA" id="ARBA00022679"/>
    </source>
</evidence>
<evidence type="ECO:0000256" key="5">
    <source>
        <dbReference type="ARBA" id="ARBA00047658"/>
    </source>
</evidence>
<dbReference type="PROSITE" id="PS51147">
    <property type="entry name" value="PFTA"/>
    <property type="match status" value="3"/>
</dbReference>
<name>W3X455_PESFW</name>
<dbReference type="eggNOG" id="KOG0529">
    <property type="taxonomic scope" value="Eukaryota"/>
</dbReference>
<keyword evidence="9" id="KW-1185">Reference proteome</keyword>
<dbReference type="PANTHER" id="PTHR11129">
    <property type="entry name" value="PROTEIN FARNESYLTRANSFERASE ALPHA SUBUNIT/RAB GERANYLGERANYL TRANSFERASE ALPHA SUBUNIT"/>
    <property type="match status" value="1"/>
</dbReference>
<evidence type="ECO:0000256" key="1">
    <source>
        <dbReference type="ARBA" id="ARBA00006734"/>
    </source>
</evidence>
<dbReference type="PANTHER" id="PTHR11129:SF2">
    <property type="entry name" value="GERANYLGERANYL TRANSFERASE TYPE-2 SUBUNIT ALPHA"/>
    <property type="match status" value="1"/>
</dbReference>
<evidence type="ECO:0000256" key="4">
    <source>
        <dbReference type="ARBA" id="ARBA00022737"/>
    </source>
</evidence>
<dbReference type="KEGG" id="pfy:PFICI_08452"/>
<dbReference type="Pfam" id="PF01239">
    <property type="entry name" value="PPTA"/>
    <property type="match status" value="5"/>
</dbReference>
<protein>
    <recommendedName>
        <fullName evidence="6">Geranylgeranyl transferase type-2 subunit alpha</fullName>
        <ecNumber evidence="6">2.5.1.60</ecNumber>
    </recommendedName>
    <alternativeName>
        <fullName evidence="6">Geranylgeranyl transferase type II subunit alpha</fullName>
    </alternativeName>
</protein>